<evidence type="ECO:0000313" key="1">
    <source>
        <dbReference type="EMBL" id="LAA98581.1"/>
    </source>
</evidence>
<dbReference type="AlphaFoldDB" id="A0A2D4JQ19"/>
<protein>
    <submittedName>
        <fullName evidence="1">Uncharacterized protein</fullName>
    </submittedName>
</protein>
<reference evidence="1" key="1">
    <citation type="submission" date="2017-07" db="EMBL/GenBank/DDBJ databases">
        <authorList>
            <person name="Mikheyev A."/>
            <person name="Grau M."/>
        </authorList>
    </citation>
    <scope>NUCLEOTIDE SEQUENCE</scope>
    <source>
        <tissue evidence="1">Venom_gland</tissue>
    </source>
</reference>
<sequence>MSPWEKETFLFASSEEATAVGSRIIISVGCKFERLSDRNFIKTIPEGDPLQSAVVKVFLSRINDGHSVLVPPRLPEEVALFPSLSIYRNVTWIYSILRSRTHRELVFCLEKQMLCLFIHLQEDKSAQLMSIFIDQV</sequence>
<organism evidence="1">
    <name type="scientific">Micrurus lemniscatus lemniscatus</name>
    <dbReference type="NCBI Taxonomy" id="129467"/>
    <lineage>
        <taxon>Eukaryota</taxon>
        <taxon>Metazoa</taxon>
        <taxon>Chordata</taxon>
        <taxon>Craniata</taxon>
        <taxon>Vertebrata</taxon>
        <taxon>Euteleostomi</taxon>
        <taxon>Lepidosauria</taxon>
        <taxon>Squamata</taxon>
        <taxon>Bifurcata</taxon>
        <taxon>Unidentata</taxon>
        <taxon>Episquamata</taxon>
        <taxon>Toxicofera</taxon>
        <taxon>Serpentes</taxon>
        <taxon>Colubroidea</taxon>
        <taxon>Elapidae</taxon>
        <taxon>Elapinae</taxon>
        <taxon>Micrurus</taxon>
    </lineage>
</organism>
<dbReference type="EMBL" id="IACK01236887">
    <property type="protein sequence ID" value="LAA98581.1"/>
    <property type="molecule type" value="Transcribed_RNA"/>
</dbReference>
<reference evidence="1" key="2">
    <citation type="submission" date="2017-11" db="EMBL/GenBank/DDBJ databases">
        <title>Coralsnake Venomics: Analyses of Venom Gland Transcriptomes and Proteomes of Six Brazilian Taxa.</title>
        <authorList>
            <person name="Aird S.D."/>
            <person name="Jorge da Silva N."/>
            <person name="Qiu L."/>
            <person name="Villar-Briones A."/>
            <person name="Aparecida-Saddi V."/>
            <person name="Campos-Telles M.P."/>
            <person name="Grau M."/>
            <person name="Mikheyev A.S."/>
        </authorList>
    </citation>
    <scope>NUCLEOTIDE SEQUENCE</scope>
    <source>
        <tissue evidence="1">Venom_gland</tissue>
    </source>
</reference>
<proteinExistence type="predicted"/>
<accession>A0A2D4JQ19</accession>
<name>A0A2D4JQ19_MICLE</name>